<evidence type="ECO:0000313" key="4">
    <source>
        <dbReference type="Proteomes" id="UP000800981"/>
    </source>
</evidence>
<sequence>MAIPPGHRAPLTPEVLLHLQRQAGNRAVNALVGGDRGPLAVQRSVEISYDRVLPLSGTSHIKKIKYSRATLPDNARAAADVNDGDKAKRHVIGFKQIADAAAATYEGRRVQAVYNELANNPPGTPMTEAALPAFVALLNKKIEGRAHRKEIKRNQSPKRQEQQSKKVKAEPKAQNISATEKVNYWTGSQSENLKREAEARAAEGAAAKGLSALLEKCNRARDAREAHKHFPNLYRAWEAEKNANVAVAFAARFDPYPGSSVKELDAAAADYVRLMNKAGARRVNNTDGATKEFVNRTYATVRTQDTKFLPWTVGDVWDEPNKRIYDHAARKRPLTLRRDGGSEGAHEQEAEQVAAAVITRAARPSSRLPVVPVRERVPPATSGVRDGRAGAPLPEDARAAAESILGVGLGHVAIHTGRAADAIVEAAGARAVTRGTDIFVAGGGVGADDDGRAAADRARARPRSPAGPCRASAGAANGDGALHGEQARRRERPRDQNQLRPAGPANRQVQEESRSRGADSEAPRHPVQADRRRGDVQVRRAHRA</sequence>
<dbReference type="InterPro" id="IPR025295">
    <property type="entry name" value="eCIS_core_dom"/>
</dbReference>
<name>A0ABX0H015_9ACTN</name>
<evidence type="ECO:0000256" key="1">
    <source>
        <dbReference type="SAM" id="MobiDB-lite"/>
    </source>
</evidence>
<dbReference type="Pfam" id="PF13699">
    <property type="entry name" value="eCIS_core"/>
    <property type="match status" value="1"/>
</dbReference>
<dbReference type="RefSeq" id="WP_166283325.1">
    <property type="nucleotide sequence ID" value="NZ_JAANNP010000017.1"/>
</dbReference>
<protein>
    <submittedName>
        <fullName evidence="3">DUF4157 domain-containing protein</fullName>
    </submittedName>
</protein>
<feature type="compositionally biased region" description="Low complexity" evidence="1">
    <location>
        <begin position="463"/>
        <end position="473"/>
    </location>
</feature>
<feature type="domain" description="eCIS core" evidence="2">
    <location>
        <begin position="392"/>
        <end position="447"/>
    </location>
</feature>
<accession>A0ABX0H015</accession>
<comment type="caution">
    <text evidence="3">The sequence shown here is derived from an EMBL/GenBank/DDBJ whole genome shotgun (WGS) entry which is preliminary data.</text>
</comment>
<feature type="region of interest" description="Disordered" evidence="1">
    <location>
        <begin position="441"/>
        <end position="544"/>
    </location>
</feature>
<feature type="compositionally biased region" description="Basic and acidic residues" evidence="1">
    <location>
        <begin position="509"/>
        <end position="538"/>
    </location>
</feature>
<feature type="compositionally biased region" description="Basic and acidic residues" evidence="1">
    <location>
        <begin position="485"/>
        <end position="497"/>
    </location>
</feature>
<feature type="region of interest" description="Disordered" evidence="1">
    <location>
        <begin position="145"/>
        <end position="181"/>
    </location>
</feature>
<keyword evidence="4" id="KW-1185">Reference proteome</keyword>
<evidence type="ECO:0000313" key="3">
    <source>
        <dbReference type="EMBL" id="NHC15137.1"/>
    </source>
</evidence>
<feature type="compositionally biased region" description="Basic and acidic residues" evidence="1">
    <location>
        <begin position="449"/>
        <end position="459"/>
    </location>
</feature>
<dbReference type="Proteomes" id="UP000800981">
    <property type="component" value="Unassembled WGS sequence"/>
</dbReference>
<evidence type="ECO:0000259" key="2">
    <source>
        <dbReference type="Pfam" id="PF13699"/>
    </source>
</evidence>
<dbReference type="EMBL" id="JAANNP010000017">
    <property type="protein sequence ID" value="NHC15137.1"/>
    <property type="molecule type" value="Genomic_DNA"/>
</dbReference>
<gene>
    <name evidence="3" type="ORF">G9H71_15220</name>
</gene>
<reference evidence="3 4" key="1">
    <citation type="submission" date="2020-03" db="EMBL/GenBank/DDBJ databases">
        <title>Two novel Motilibacter sp.</title>
        <authorList>
            <person name="Liu S."/>
        </authorList>
    </citation>
    <scope>NUCLEOTIDE SEQUENCE [LARGE SCALE GENOMIC DNA]</scope>
    <source>
        <strain evidence="3 4">E257</strain>
    </source>
</reference>
<proteinExistence type="predicted"/>
<organism evidence="3 4">
    <name type="scientific">Motilibacter deserti</name>
    <dbReference type="NCBI Taxonomy" id="2714956"/>
    <lineage>
        <taxon>Bacteria</taxon>
        <taxon>Bacillati</taxon>
        <taxon>Actinomycetota</taxon>
        <taxon>Actinomycetes</taxon>
        <taxon>Motilibacterales</taxon>
        <taxon>Motilibacteraceae</taxon>
        <taxon>Motilibacter</taxon>
    </lineage>
</organism>
<feature type="compositionally biased region" description="Basic and acidic residues" evidence="1">
    <location>
        <begin position="158"/>
        <end position="171"/>
    </location>
</feature>